<name>A0ABQ5XTC2_9GAMM</name>
<evidence type="ECO:0008006" key="5">
    <source>
        <dbReference type="Google" id="ProtNLM"/>
    </source>
</evidence>
<dbReference type="InterPro" id="IPR006626">
    <property type="entry name" value="PbH1"/>
</dbReference>
<accession>A0ABQ5XTC2</accession>
<dbReference type="SUPFAM" id="SSF51126">
    <property type="entry name" value="Pectin lyase-like"/>
    <property type="match status" value="2"/>
</dbReference>
<protein>
    <recommendedName>
        <fullName evidence="5">Pectate lyase superfamily protein domain-containing protein</fullName>
    </recommendedName>
</protein>
<feature type="domain" description="Rhamnogalacturonase A/B/Epimerase-like pectate lyase" evidence="1">
    <location>
        <begin position="87"/>
        <end position="156"/>
    </location>
</feature>
<dbReference type="Pfam" id="PF12708">
    <property type="entry name" value="Pect-lyase_RHGA_epim"/>
    <property type="match status" value="1"/>
</dbReference>
<feature type="domain" description="Right handed beta helix" evidence="2">
    <location>
        <begin position="289"/>
        <end position="387"/>
    </location>
</feature>
<gene>
    <name evidence="3" type="ORF">GCM10007901_39100</name>
</gene>
<dbReference type="InterPro" id="IPR039448">
    <property type="entry name" value="Beta_helix"/>
</dbReference>
<evidence type="ECO:0000259" key="1">
    <source>
        <dbReference type="Pfam" id="PF12708"/>
    </source>
</evidence>
<reference evidence="4" key="1">
    <citation type="journal article" date="2019" name="Int. J. Syst. Evol. Microbiol.">
        <title>The Global Catalogue of Microorganisms (GCM) 10K type strain sequencing project: providing services to taxonomists for standard genome sequencing and annotation.</title>
        <authorList>
            <consortium name="The Broad Institute Genomics Platform"/>
            <consortium name="The Broad Institute Genome Sequencing Center for Infectious Disease"/>
            <person name="Wu L."/>
            <person name="Ma J."/>
        </authorList>
    </citation>
    <scope>NUCLEOTIDE SEQUENCE [LARGE SCALE GENOMIC DNA]</scope>
    <source>
        <strain evidence="4">NBRC 111980</strain>
    </source>
</reference>
<sequence length="414" mass="44350">MTHLTPAIHKKEAFFKVKNQSVPKGAQGKSRTYSSVFTLRIVNFTSHRKLLSTAAAALALSAVALPASATNWWNATPPQTIGSTVLDVRSFGASGNGSTDDTAAIQAAVDALPSSGGTIVVPDGTYMINATKGISLRSHTRLSLSSSTYLKAIPNSSDRYWVVKIWKADNVEIVGGHIIGERYQHRGTYGQWGYCVNVSGSSNVYLHNVSLSDSWGDGILVGGLGWGKDMVPSYKVTLNGVSATGNRRQGMSITPANQVYIVNSSFTSSKGNAPQAGVDIEPQTQGDVSQVRLENTTLSDNAGNGLEVHNRVNGVSLYKVTAENNKGFGVYTGDPTNITIQSSTLSQNWLFGVSISAYTSHVKIFDNTINYNGDAWFYAHGVSIFSKGWAPRDISIADTASYVTQYNNTVSPMK</sequence>
<evidence type="ECO:0000313" key="3">
    <source>
        <dbReference type="EMBL" id="GLQ94957.1"/>
    </source>
</evidence>
<dbReference type="InterPro" id="IPR011050">
    <property type="entry name" value="Pectin_lyase_fold/virulence"/>
</dbReference>
<comment type="caution">
    <text evidence="3">The sequence shown here is derived from an EMBL/GenBank/DDBJ whole genome shotgun (WGS) entry which is preliminary data.</text>
</comment>
<dbReference type="Proteomes" id="UP001156670">
    <property type="component" value="Unassembled WGS sequence"/>
</dbReference>
<organism evidence="3 4">
    <name type="scientific">Dyella acidisoli</name>
    <dbReference type="NCBI Taxonomy" id="1867834"/>
    <lineage>
        <taxon>Bacteria</taxon>
        <taxon>Pseudomonadati</taxon>
        <taxon>Pseudomonadota</taxon>
        <taxon>Gammaproteobacteria</taxon>
        <taxon>Lysobacterales</taxon>
        <taxon>Rhodanobacteraceae</taxon>
        <taxon>Dyella</taxon>
    </lineage>
</organism>
<dbReference type="Gene3D" id="2.160.20.10">
    <property type="entry name" value="Single-stranded right-handed beta-helix, Pectin lyase-like"/>
    <property type="match status" value="1"/>
</dbReference>
<proteinExistence type="predicted"/>
<keyword evidence="4" id="KW-1185">Reference proteome</keyword>
<dbReference type="InterPro" id="IPR012334">
    <property type="entry name" value="Pectin_lyas_fold"/>
</dbReference>
<dbReference type="InterPro" id="IPR024535">
    <property type="entry name" value="RHGA/B-epi-like_pectate_lyase"/>
</dbReference>
<dbReference type="SMART" id="SM00710">
    <property type="entry name" value="PbH1"/>
    <property type="match status" value="8"/>
</dbReference>
<dbReference type="Pfam" id="PF13229">
    <property type="entry name" value="Beta_helix"/>
    <property type="match status" value="1"/>
</dbReference>
<dbReference type="EMBL" id="BSOB01000050">
    <property type="protein sequence ID" value="GLQ94957.1"/>
    <property type="molecule type" value="Genomic_DNA"/>
</dbReference>
<evidence type="ECO:0000313" key="4">
    <source>
        <dbReference type="Proteomes" id="UP001156670"/>
    </source>
</evidence>
<evidence type="ECO:0000259" key="2">
    <source>
        <dbReference type="Pfam" id="PF13229"/>
    </source>
</evidence>